<protein>
    <recommendedName>
        <fullName evidence="3">Rossmann fold nucleotide-binding protein</fullName>
    </recommendedName>
</protein>
<comment type="caution">
    <text evidence="1">The sequence shown here is derived from an EMBL/GenBank/DDBJ whole genome shotgun (WGS) entry which is preliminary data.</text>
</comment>
<accession>A0A0P7YX64</accession>
<dbReference type="PANTHER" id="PTHR43393:SF2">
    <property type="entry name" value="CYTOKININ RIBOSIDE 5'-MONOPHOSPHATE PHOSPHORIBOHYDROLASE"/>
    <property type="match status" value="1"/>
</dbReference>
<proteinExistence type="predicted"/>
<organism evidence="1 2">
    <name type="scientific">Phormidesmis priestleyi Ana</name>
    <dbReference type="NCBI Taxonomy" id="1666911"/>
    <lineage>
        <taxon>Bacteria</taxon>
        <taxon>Bacillati</taxon>
        <taxon>Cyanobacteriota</taxon>
        <taxon>Cyanophyceae</taxon>
        <taxon>Leptolyngbyales</taxon>
        <taxon>Leptolyngbyaceae</taxon>
        <taxon>Phormidesmis</taxon>
    </lineage>
</organism>
<dbReference type="Pfam" id="PF03641">
    <property type="entry name" value="Lysine_decarbox"/>
    <property type="match status" value="1"/>
</dbReference>
<evidence type="ECO:0008006" key="3">
    <source>
        <dbReference type="Google" id="ProtNLM"/>
    </source>
</evidence>
<sequence>MNASPFDGSRQSSSQVSGSPLDAQLRERLMQLLHQLPSMEHGELMAQILETFVRMSGQEAKRLDWKILSHSLLDMEEGFKSFYPYRHTRKITIFGSARTPSDRPEYQMAAEFARRVVKQGFMVMTGAGGGIMQAGNEGAGRDNSFGLNIQLPFEQGANATITGDPKLLDFKYFFTRKLFFLKESDAIALFPGGFGTQDEAFEALTLIQTGKADPLPLVLIDRPGGNYWKSWDYYVRNRILDQGLISPDDTSLYHLTDSLDDALEYIANFYRMYHSSRYVRGQLVIRLKAPLCAGGIDRLNAEFSDLLSEGTIREVSAFEVELGDESERLPRIALHFNQRDAGRLNQMIRYLGKLGVSCEAVQHPEKK</sequence>
<dbReference type="PATRIC" id="fig|1666911.3.peg.662"/>
<dbReference type="STRING" id="1666911.HLUCCA11_09335"/>
<evidence type="ECO:0000313" key="2">
    <source>
        <dbReference type="Proteomes" id="UP000050465"/>
    </source>
</evidence>
<dbReference type="Gene3D" id="3.40.50.450">
    <property type="match status" value="1"/>
</dbReference>
<dbReference type="InterPro" id="IPR031100">
    <property type="entry name" value="LOG_fam"/>
</dbReference>
<dbReference type="Proteomes" id="UP000050465">
    <property type="component" value="Unassembled WGS sequence"/>
</dbReference>
<dbReference type="SUPFAM" id="SSF102405">
    <property type="entry name" value="MCP/YpsA-like"/>
    <property type="match status" value="1"/>
</dbReference>
<reference evidence="1 2" key="1">
    <citation type="submission" date="2015-09" db="EMBL/GenBank/DDBJ databases">
        <title>Identification and resolution of microdiversity through metagenomic sequencing of parallel consortia.</title>
        <authorList>
            <person name="Nelson W.C."/>
            <person name="Romine M.F."/>
            <person name="Lindemann S.R."/>
        </authorList>
    </citation>
    <scope>NUCLEOTIDE SEQUENCE [LARGE SCALE GENOMIC DNA]</scope>
    <source>
        <strain evidence="1">Ana</strain>
    </source>
</reference>
<dbReference type="InterPro" id="IPR052341">
    <property type="entry name" value="LOG_family_nucleotidases"/>
</dbReference>
<dbReference type="GO" id="GO:0005829">
    <property type="term" value="C:cytosol"/>
    <property type="evidence" value="ECO:0007669"/>
    <property type="project" value="TreeGrafter"/>
</dbReference>
<dbReference type="PANTHER" id="PTHR43393">
    <property type="entry name" value="CYTOKININ RIBOSIDE 5'-MONOPHOSPHATE PHOSPHORIBOHYDROLASE"/>
    <property type="match status" value="1"/>
</dbReference>
<dbReference type="AlphaFoldDB" id="A0A0P7YX64"/>
<evidence type="ECO:0000313" key="1">
    <source>
        <dbReference type="EMBL" id="KPQ35760.1"/>
    </source>
</evidence>
<gene>
    <name evidence="1" type="primary">ygdH</name>
    <name evidence="1" type="ORF">HLUCCA11_09335</name>
</gene>
<dbReference type="EMBL" id="LJZR01000010">
    <property type="protein sequence ID" value="KPQ35760.1"/>
    <property type="molecule type" value="Genomic_DNA"/>
</dbReference>
<name>A0A0P7YX64_9CYAN</name>